<dbReference type="EMBL" id="CP102480">
    <property type="protein sequence ID" value="UUX49637.1"/>
    <property type="molecule type" value="Genomic_DNA"/>
</dbReference>
<gene>
    <name evidence="1" type="ORF">NUH88_19830</name>
</gene>
<dbReference type="AlphaFoldDB" id="A0A9J7AW29"/>
<accession>A0A9J7AW29</accession>
<dbReference type="RefSeq" id="WP_257768413.1">
    <property type="nucleotide sequence ID" value="NZ_CP102480.1"/>
</dbReference>
<keyword evidence="2" id="KW-1185">Reference proteome</keyword>
<evidence type="ECO:0000313" key="1">
    <source>
        <dbReference type="EMBL" id="UUX49637.1"/>
    </source>
</evidence>
<reference evidence="1" key="1">
    <citation type="submission" date="2022-08" db="EMBL/GenBank/DDBJ databases">
        <title>Nisaea acidiphila sp. nov., isolated from a marine algal debris and emended description of the genus Nisaea Urios et al. 2008.</title>
        <authorList>
            <person name="Kwon K."/>
        </authorList>
    </citation>
    <scope>NUCLEOTIDE SEQUENCE</scope>
    <source>
        <strain evidence="1">MEBiC11861</strain>
    </source>
</reference>
<protein>
    <submittedName>
        <fullName evidence="1">Uncharacterized protein</fullName>
    </submittedName>
</protein>
<evidence type="ECO:0000313" key="2">
    <source>
        <dbReference type="Proteomes" id="UP001060336"/>
    </source>
</evidence>
<dbReference type="Proteomes" id="UP001060336">
    <property type="component" value="Chromosome"/>
</dbReference>
<dbReference type="KEGG" id="naci:NUH88_19830"/>
<sequence length="107" mass="12337">MNAGEGEILLTVFLKHQKDKNLEEINAKLEKTEFWKMFPPEGIEVVNWFVMMGIGQVAILKVPGHRLREVNLAIEKSAWGAFDTEFYPTYDFMPVLKNIKAQHGIEM</sequence>
<name>A0A9J7AW29_9PROT</name>
<organism evidence="1 2">
    <name type="scientific">Nisaea acidiphila</name>
    <dbReference type="NCBI Taxonomy" id="1862145"/>
    <lineage>
        <taxon>Bacteria</taxon>
        <taxon>Pseudomonadati</taxon>
        <taxon>Pseudomonadota</taxon>
        <taxon>Alphaproteobacteria</taxon>
        <taxon>Rhodospirillales</taxon>
        <taxon>Thalassobaculaceae</taxon>
        <taxon>Nisaea</taxon>
    </lineage>
</organism>
<proteinExistence type="predicted"/>